<dbReference type="AlphaFoldDB" id="A0A4Y2B751"/>
<protein>
    <recommendedName>
        <fullName evidence="3">F-box domain-containing protein</fullName>
    </recommendedName>
</protein>
<comment type="caution">
    <text evidence="1">The sequence shown here is derived from an EMBL/GenBank/DDBJ whole genome shotgun (WGS) entry which is preliminary data.</text>
</comment>
<evidence type="ECO:0008006" key="3">
    <source>
        <dbReference type="Google" id="ProtNLM"/>
    </source>
</evidence>
<organism evidence="1 2">
    <name type="scientific">Araneus ventricosus</name>
    <name type="common">Orbweaver spider</name>
    <name type="synonym">Epeira ventricosa</name>
    <dbReference type="NCBI Taxonomy" id="182803"/>
    <lineage>
        <taxon>Eukaryota</taxon>
        <taxon>Metazoa</taxon>
        <taxon>Ecdysozoa</taxon>
        <taxon>Arthropoda</taxon>
        <taxon>Chelicerata</taxon>
        <taxon>Arachnida</taxon>
        <taxon>Araneae</taxon>
        <taxon>Araneomorphae</taxon>
        <taxon>Entelegynae</taxon>
        <taxon>Araneoidea</taxon>
        <taxon>Araneidae</taxon>
        <taxon>Araneus</taxon>
    </lineage>
</organism>
<dbReference type="InterPro" id="IPR032675">
    <property type="entry name" value="LRR_dom_sf"/>
</dbReference>
<evidence type="ECO:0000313" key="1">
    <source>
        <dbReference type="EMBL" id="GBL88162.1"/>
    </source>
</evidence>
<proteinExistence type="predicted"/>
<sequence length="298" mass="34594">MHLDIYPGFDVIRKCQNLRILRLYFLSKIDLSVLAYLRNLEVLHVPYMDTDVIADVLDICPNLISIGLNDSLDSMEEIVQRRLENSFFDIDDDSQLKLRRCVWGKRFMIKDTHGNPVYKSSFCDRLTFPVNLCPLVQELIIQVHQKDGYKALRFLKQLTLQRINFWSLKDDFVSDFVALLQEIGPQLKHLFIKFRLISYVTVAFICRASNQIDGFTFVENSSESSGNLSLKRLRLSSDGDIKEGLLFLVSNCKHLEELFLYGFESFDDTLFNQIFERNPFPALKVICIEDCCGAREGY</sequence>
<dbReference type="EMBL" id="BGPR01000058">
    <property type="protein sequence ID" value="GBL88162.1"/>
    <property type="molecule type" value="Genomic_DNA"/>
</dbReference>
<name>A0A4Y2B751_ARAVE</name>
<dbReference type="OrthoDB" id="6478541at2759"/>
<gene>
    <name evidence="1" type="ORF">AVEN_117762_1</name>
</gene>
<dbReference type="Proteomes" id="UP000499080">
    <property type="component" value="Unassembled WGS sequence"/>
</dbReference>
<keyword evidence="2" id="KW-1185">Reference proteome</keyword>
<dbReference type="SUPFAM" id="SSF52047">
    <property type="entry name" value="RNI-like"/>
    <property type="match status" value="1"/>
</dbReference>
<evidence type="ECO:0000313" key="2">
    <source>
        <dbReference type="Proteomes" id="UP000499080"/>
    </source>
</evidence>
<dbReference type="Gene3D" id="3.80.10.10">
    <property type="entry name" value="Ribonuclease Inhibitor"/>
    <property type="match status" value="1"/>
</dbReference>
<accession>A0A4Y2B751</accession>
<reference evidence="1 2" key="1">
    <citation type="journal article" date="2019" name="Sci. Rep.">
        <title>Orb-weaving spider Araneus ventricosus genome elucidates the spidroin gene catalogue.</title>
        <authorList>
            <person name="Kono N."/>
            <person name="Nakamura H."/>
            <person name="Ohtoshi R."/>
            <person name="Moran D.A.P."/>
            <person name="Shinohara A."/>
            <person name="Yoshida Y."/>
            <person name="Fujiwara M."/>
            <person name="Mori M."/>
            <person name="Tomita M."/>
            <person name="Arakawa K."/>
        </authorList>
    </citation>
    <scope>NUCLEOTIDE SEQUENCE [LARGE SCALE GENOMIC DNA]</scope>
</reference>